<gene>
    <name evidence="2" type="ORF">RM698_26175</name>
</gene>
<feature type="domain" description="N-acetyltransferase" evidence="1">
    <location>
        <begin position="14"/>
        <end position="173"/>
    </location>
</feature>
<dbReference type="PANTHER" id="PTHR43792">
    <property type="entry name" value="GNAT FAMILY, PUTATIVE (AFU_ORTHOLOGUE AFUA_3G00765)-RELATED-RELATED"/>
    <property type="match status" value="1"/>
</dbReference>
<dbReference type="EMBL" id="JAVRET010000084">
    <property type="protein sequence ID" value="MDT0412525.1"/>
    <property type="molecule type" value="Genomic_DNA"/>
</dbReference>
<dbReference type="SUPFAM" id="SSF55729">
    <property type="entry name" value="Acyl-CoA N-acyltransferases (Nat)"/>
    <property type="match status" value="1"/>
</dbReference>
<protein>
    <submittedName>
        <fullName evidence="2">GNAT family N-acetyltransferase</fullName>
    </submittedName>
</protein>
<reference evidence="3" key="1">
    <citation type="submission" date="2023-07" db="EMBL/GenBank/DDBJ databases">
        <title>30 novel species of actinomycetes from the DSMZ collection.</title>
        <authorList>
            <person name="Nouioui I."/>
        </authorList>
    </citation>
    <scope>NUCLEOTIDE SEQUENCE [LARGE SCALE GENOMIC DNA]</scope>
    <source>
        <strain evidence="3">DSM 41979</strain>
    </source>
</reference>
<evidence type="ECO:0000313" key="2">
    <source>
        <dbReference type="EMBL" id="MDT0412525.1"/>
    </source>
</evidence>
<dbReference type="InterPro" id="IPR016181">
    <property type="entry name" value="Acyl_CoA_acyltransferase"/>
</dbReference>
<sequence>MVGRVTPELRTERLVLSPYVRADEEDFVSLFQTAAFGEHFGDGMQSPEQDRALFARIFSYVYAEERFPVWAVRLDGAYAGHAEIKPSPAPWLDGYEIVYGLAPRHQHRGLGTEVAAALTAYGHETLGLAEVHATVDSHNAPSLTLLERLGYARRREVKEDDGRVTCLLTSTAEGWAARG</sequence>
<proteinExistence type="predicted"/>
<name>A0ABU2R7C2_9ACTN</name>
<keyword evidence="3" id="KW-1185">Reference proteome</keyword>
<evidence type="ECO:0000259" key="1">
    <source>
        <dbReference type="PROSITE" id="PS51186"/>
    </source>
</evidence>
<dbReference type="PROSITE" id="PS51186">
    <property type="entry name" value="GNAT"/>
    <property type="match status" value="1"/>
</dbReference>
<dbReference type="PANTHER" id="PTHR43792:SF1">
    <property type="entry name" value="N-ACETYLTRANSFERASE DOMAIN-CONTAINING PROTEIN"/>
    <property type="match status" value="1"/>
</dbReference>
<accession>A0ABU2R7C2</accession>
<comment type="caution">
    <text evidence="2">The sequence shown here is derived from an EMBL/GenBank/DDBJ whole genome shotgun (WGS) entry which is preliminary data.</text>
</comment>
<organism evidence="2 3">
    <name type="scientific">Streptomyces evansiae</name>
    <dbReference type="NCBI Taxonomy" id="3075535"/>
    <lineage>
        <taxon>Bacteria</taxon>
        <taxon>Bacillati</taxon>
        <taxon>Actinomycetota</taxon>
        <taxon>Actinomycetes</taxon>
        <taxon>Kitasatosporales</taxon>
        <taxon>Streptomycetaceae</taxon>
        <taxon>Streptomyces</taxon>
    </lineage>
</organism>
<dbReference type="Gene3D" id="3.40.630.30">
    <property type="match status" value="1"/>
</dbReference>
<dbReference type="Pfam" id="PF13302">
    <property type="entry name" value="Acetyltransf_3"/>
    <property type="match status" value="1"/>
</dbReference>
<dbReference type="Proteomes" id="UP001183610">
    <property type="component" value="Unassembled WGS sequence"/>
</dbReference>
<dbReference type="InterPro" id="IPR000182">
    <property type="entry name" value="GNAT_dom"/>
</dbReference>
<evidence type="ECO:0000313" key="3">
    <source>
        <dbReference type="Proteomes" id="UP001183610"/>
    </source>
</evidence>
<dbReference type="RefSeq" id="WP_009069428.1">
    <property type="nucleotide sequence ID" value="NZ_JAVRET010000084.1"/>
</dbReference>
<dbReference type="InterPro" id="IPR051531">
    <property type="entry name" value="N-acetyltransferase"/>
</dbReference>